<dbReference type="AlphaFoldDB" id="A0A812LPD4"/>
<name>A0A812LPD4_9DINO</name>
<protein>
    <submittedName>
        <fullName evidence="2">Uncharacterized protein</fullName>
    </submittedName>
</protein>
<keyword evidence="3" id="KW-1185">Reference proteome</keyword>
<proteinExistence type="predicted"/>
<feature type="region of interest" description="Disordered" evidence="1">
    <location>
        <begin position="198"/>
        <end position="223"/>
    </location>
</feature>
<organism evidence="2 3">
    <name type="scientific">Symbiodinium natans</name>
    <dbReference type="NCBI Taxonomy" id="878477"/>
    <lineage>
        <taxon>Eukaryota</taxon>
        <taxon>Sar</taxon>
        <taxon>Alveolata</taxon>
        <taxon>Dinophyceae</taxon>
        <taxon>Suessiales</taxon>
        <taxon>Symbiodiniaceae</taxon>
        <taxon>Symbiodinium</taxon>
    </lineage>
</organism>
<sequence>MAGEAEPTKAEKDAQKKAEAAKKVGIVAATLHMWQGQNASIPFSQEQEAKFQNAEELKKRVRTTLKHANHFQLRSDQDYNAYNRNTALFKKLRGFGNAGMDYSHFCAFLTAMEDGVTFSLAAALWTNLEKQEPNRLDFWVWRNHFLHNPQVMDQKKQANRRKKRQLEAQGGQGKFAKVSSSPWAGTSDLFQSSQVSSSPWAGTSDLPWSSQVSSSPWAGTSDLSQSSQANHGCMAIRLCSDFLVTC</sequence>
<dbReference type="EMBL" id="CAJNDS010001032">
    <property type="protein sequence ID" value="CAE7244763.1"/>
    <property type="molecule type" value="Genomic_DNA"/>
</dbReference>
<feature type="non-terminal residue" evidence="2">
    <location>
        <position position="1"/>
    </location>
</feature>
<dbReference type="Proteomes" id="UP000604046">
    <property type="component" value="Unassembled WGS sequence"/>
</dbReference>
<evidence type="ECO:0000313" key="2">
    <source>
        <dbReference type="EMBL" id="CAE7244763.1"/>
    </source>
</evidence>
<accession>A0A812LPD4</accession>
<gene>
    <name evidence="2" type="ORF">SNAT2548_LOCUS11478</name>
</gene>
<evidence type="ECO:0000313" key="3">
    <source>
        <dbReference type="Proteomes" id="UP000604046"/>
    </source>
</evidence>
<feature type="compositionally biased region" description="Polar residues" evidence="1">
    <location>
        <begin position="206"/>
        <end position="223"/>
    </location>
</feature>
<comment type="caution">
    <text evidence="2">The sequence shown here is derived from an EMBL/GenBank/DDBJ whole genome shotgun (WGS) entry which is preliminary data.</text>
</comment>
<reference evidence="2" key="1">
    <citation type="submission" date="2021-02" db="EMBL/GenBank/DDBJ databases">
        <authorList>
            <person name="Dougan E. K."/>
            <person name="Rhodes N."/>
            <person name="Thang M."/>
            <person name="Chan C."/>
        </authorList>
    </citation>
    <scope>NUCLEOTIDE SEQUENCE</scope>
</reference>
<feature type="region of interest" description="Disordered" evidence="1">
    <location>
        <begin position="151"/>
        <end position="180"/>
    </location>
</feature>
<evidence type="ECO:0000256" key="1">
    <source>
        <dbReference type="SAM" id="MobiDB-lite"/>
    </source>
</evidence>